<dbReference type="Proteomes" id="UP000579605">
    <property type="component" value="Unassembled WGS sequence"/>
</dbReference>
<feature type="region of interest" description="Disordered" evidence="1">
    <location>
        <begin position="39"/>
        <end position="65"/>
    </location>
</feature>
<evidence type="ECO:0000256" key="2">
    <source>
        <dbReference type="SAM" id="Phobius"/>
    </source>
</evidence>
<keyword evidence="2" id="KW-0812">Transmembrane</keyword>
<reference evidence="4 5" key="1">
    <citation type="submission" date="2020-07" db="EMBL/GenBank/DDBJ databases">
        <title>Sequencing the genomes of 1000 actinobacteria strains.</title>
        <authorList>
            <person name="Klenk H.-P."/>
        </authorList>
    </citation>
    <scope>NUCLEOTIDE SEQUENCE [LARGE SCALE GENOMIC DNA]</scope>
    <source>
        <strain evidence="4 5">DSM 18448</strain>
    </source>
</reference>
<gene>
    <name evidence="4" type="ORF">F4554_001109</name>
</gene>
<keyword evidence="2" id="KW-1133">Transmembrane helix</keyword>
<accession>A0A852Z6E1</accession>
<evidence type="ECO:0000313" key="5">
    <source>
        <dbReference type="Proteomes" id="UP000579605"/>
    </source>
</evidence>
<protein>
    <recommendedName>
        <fullName evidence="3">Protein-glutamine gamma-glutamyltransferase-like C-terminal domain-containing protein</fullName>
    </recommendedName>
</protein>
<feature type="region of interest" description="Disordered" evidence="1">
    <location>
        <begin position="230"/>
        <end position="274"/>
    </location>
</feature>
<name>A0A852Z6E1_9ACTN</name>
<evidence type="ECO:0000256" key="1">
    <source>
        <dbReference type="SAM" id="MobiDB-lite"/>
    </source>
</evidence>
<proteinExistence type="predicted"/>
<comment type="caution">
    <text evidence="4">The sequence shown here is derived from an EMBL/GenBank/DDBJ whole genome shotgun (WGS) entry which is preliminary data.</text>
</comment>
<keyword evidence="5" id="KW-1185">Reference proteome</keyword>
<evidence type="ECO:0000313" key="4">
    <source>
        <dbReference type="EMBL" id="NYH88471.1"/>
    </source>
</evidence>
<dbReference type="EMBL" id="JACBZH010000001">
    <property type="protein sequence ID" value="NYH88471.1"/>
    <property type="molecule type" value="Genomic_DNA"/>
</dbReference>
<feature type="compositionally biased region" description="Low complexity" evidence="1">
    <location>
        <begin position="235"/>
        <end position="274"/>
    </location>
</feature>
<feature type="domain" description="Protein-glutamine gamma-glutamyltransferase-like C-terminal" evidence="3">
    <location>
        <begin position="159"/>
        <end position="227"/>
    </location>
</feature>
<feature type="compositionally biased region" description="Low complexity" evidence="1">
    <location>
        <begin position="56"/>
        <end position="65"/>
    </location>
</feature>
<dbReference type="Pfam" id="PF13559">
    <property type="entry name" value="DUF4129"/>
    <property type="match status" value="1"/>
</dbReference>
<dbReference type="RefSeq" id="WP_179786361.1">
    <property type="nucleotide sequence ID" value="NZ_BAAARR010000022.1"/>
</dbReference>
<organism evidence="4 5">
    <name type="scientific">Actinopolymorpha rutila</name>
    <dbReference type="NCBI Taxonomy" id="446787"/>
    <lineage>
        <taxon>Bacteria</taxon>
        <taxon>Bacillati</taxon>
        <taxon>Actinomycetota</taxon>
        <taxon>Actinomycetes</taxon>
        <taxon>Propionibacteriales</taxon>
        <taxon>Actinopolymorphaceae</taxon>
        <taxon>Actinopolymorpha</taxon>
    </lineage>
</organism>
<feature type="transmembrane region" description="Helical" evidence="2">
    <location>
        <begin position="78"/>
        <end position="106"/>
    </location>
</feature>
<keyword evidence="2" id="KW-0472">Membrane</keyword>
<sequence length="274" mass="28277">MSDVGATVRRLLPVIAVVGLLGVLVVVAAMSGPEVTGLPLPGRGQRVVTPPPAPTAGPTAAPTPTVSTAPSSVSVPGWLAWVPAVFGVLLLAALVVLVVHLVRLYLRHRRPRDREEVDVAPLPVEAADETGQRLRAAVDAGIEELDDDGTDPRRAVIACWLRLESAAAAAGTPRAPADTPGDLVARMLAAHQVSAPVLRGCADLYRRARYAPGEVEESMRTQAREALGRLRTELAASRPADAAETADAAESSAAAPEPADASAGPGPDSRGVAR</sequence>
<dbReference type="AlphaFoldDB" id="A0A852Z6E1"/>
<dbReference type="InterPro" id="IPR025403">
    <property type="entry name" value="TgpA-like_C"/>
</dbReference>
<evidence type="ECO:0000259" key="3">
    <source>
        <dbReference type="Pfam" id="PF13559"/>
    </source>
</evidence>
<feature type="transmembrane region" description="Helical" evidence="2">
    <location>
        <begin position="12"/>
        <end position="31"/>
    </location>
</feature>